<dbReference type="Proteomes" id="UP000652761">
    <property type="component" value="Unassembled WGS sequence"/>
</dbReference>
<proteinExistence type="predicted"/>
<gene>
    <name evidence="3" type="ORF">Taro_033604</name>
</gene>
<keyword evidence="1" id="KW-0175">Coiled coil</keyword>
<evidence type="ECO:0000313" key="3">
    <source>
        <dbReference type="EMBL" id="MQM00856.1"/>
    </source>
</evidence>
<evidence type="ECO:0000256" key="1">
    <source>
        <dbReference type="SAM" id="Coils"/>
    </source>
</evidence>
<evidence type="ECO:0000256" key="2">
    <source>
        <dbReference type="SAM" id="MobiDB-lite"/>
    </source>
</evidence>
<dbReference type="EMBL" id="NMUH01002576">
    <property type="protein sequence ID" value="MQM00856.1"/>
    <property type="molecule type" value="Genomic_DNA"/>
</dbReference>
<reference evidence="3" key="1">
    <citation type="submission" date="2017-07" db="EMBL/GenBank/DDBJ databases">
        <title>Taro Niue Genome Assembly and Annotation.</title>
        <authorList>
            <person name="Atibalentja N."/>
            <person name="Keating K."/>
            <person name="Fields C.J."/>
        </authorList>
    </citation>
    <scope>NUCLEOTIDE SEQUENCE</scope>
    <source>
        <strain evidence="3">Niue_2</strain>
        <tissue evidence="3">Leaf</tissue>
    </source>
</reference>
<feature type="region of interest" description="Disordered" evidence="2">
    <location>
        <begin position="146"/>
        <end position="184"/>
    </location>
</feature>
<feature type="compositionally biased region" description="Low complexity" evidence="2">
    <location>
        <begin position="44"/>
        <end position="62"/>
    </location>
</feature>
<dbReference type="AlphaFoldDB" id="A0A843VYD0"/>
<evidence type="ECO:0000313" key="4">
    <source>
        <dbReference type="Proteomes" id="UP000652761"/>
    </source>
</evidence>
<protein>
    <submittedName>
        <fullName evidence="3">Uncharacterized protein</fullName>
    </submittedName>
</protein>
<name>A0A843VYD0_COLES</name>
<feature type="coiled-coil region" evidence="1">
    <location>
        <begin position="78"/>
        <end position="105"/>
    </location>
</feature>
<feature type="region of interest" description="Disordered" evidence="2">
    <location>
        <begin position="44"/>
        <end position="66"/>
    </location>
</feature>
<sequence>MLSTRWYHSTSGCSRGCWGSTRQQWSFRRGRDLRRGQVVASVASSRSRTGRCRSGSSWRTGSNELDPEGRIASLEGVLHSTIHQRDNLQQTVTQLRAELERGQQMMGGASTSRDEPGRSVLEGQLAVAVRRAEDAAVELQKRSGLVGGRSEGLSSADSCARERDGRYAPTPLDRQGDRTALGGGRAPFAARERAASLRATEVGDEGAREGLGIGRAFLGQQDRHPELVYQTLFDRILRTTEE</sequence>
<organism evidence="3 4">
    <name type="scientific">Colocasia esculenta</name>
    <name type="common">Wild taro</name>
    <name type="synonym">Arum esculentum</name>
    <dbReference type="NCBI Taxonomy" id="4460"/>
    <lineage>
        <taxon>Eukaryota</taxon>
        <taxon>Viridiplantae</taxon>
        <taxon>Streptophyta</taxon>
        <taxon>Embryophyta</taxon>
        <taxon>Tracheophyta</taxon>
        <taxon>Spermatophyta</taxon>
        <taxon>Magnoliopsida</taxon>
        <taxon>Liliopsida</taxon>
        <taxon>Araceae</taxon>
        <taxon>Aroideae</taxon>
        <taxon>Colocasieae</taxon>
        <taxon>Colocasia</taxon>
    </lineage>
</organism>
<keyword evidence="4" id="KW-1185">Reference proteome</keyword>
<comment type="caution">
    <text evidence="3">The sequence shown here is derived from an EMBL/GenBank/DDBJ whole genome shotgun (WGS) entry which is preliminary data.</text>
</comment>
<accession>A0A843VYD0</accession>